<dbReference type="Pfam" id="PF08521">
    <property type="entry name" value="2CSK_N"/>
    <property type="match status" value="1"/>
</dbReference>
<dbReference type="InterPro" id="IPR013727">
    <property type="entry name" value="2CSK_N"/>
</dbReference>
<dbReference type="EC" id="2.7.13.3" evidence="3"/>
<evidence type="ECO:0000256" key="10">
    <source>
        <dbReference type="ARBA" id="ARBA00023136"/>
    </source>
</evidence>
<keyword evidence="7 14" id="KW-0418">Kinase</keyword>
<dbReference type="OrthoDB" id="8554694at2"/>
<dbReference type="RefSeq" id="WP_136385372.1">
    <property type="nucleotide sequence ID" value="NZ_SSOD01000009.1"/>
</dbReference>
<dbReference type="Pfam" id="PF02518">
    <property type="entry name" value="HATPase_c"/>
    <property type="match status" value="1"/>
</dbReference>
<keyword evidence="6 11" id="KW-0812">Transmembrane</keyword>
<dbReference type="AlphaFoldDB" id="A0A4S4AM69"/>
<dbReference type="CDD" id="cd00075">
    <property type="entry name" value="HATPase"/>
    <property type="match status" value="1"/>
</dbReference>
<keyword evidence="10 11" id="KW-0472">Membrane</keyword>
<evidence type="ECO:0000259" key="12">
    <source>
        <dbReference type="PROSITE" id="PS50109"/>
    </source>
</evidence>
<evidence type="ECO:0000256" key="7">
    <source>
        <dbReference type="ARBA" id="ARBA00022777"/>
    </source>
</evidence>
<dbReference type="InterPro" id="IPR036890">
    <property type="entry name" value="HATPase_C_sf"/>
</dbReference>
<dbReference type="InterPro" id="IPR050428">
    <property type="entry name" value="TCS_sensor_his_kinase"/>
</dbReference>
<keyword evidence="9" id="KW-0902">Two-component regulatory system</keyword>
<keyword evidence="5" id="KW-0808">Transferase</keyword>
<dbReference type="PROSITE" id="PS50109">
    <property type="entry name" value="HIS_KIN"/>
    <property type="match status" value="1"/>
</dbReference>
<keyword evidence="8 11" id="KW-1133">Transmembrane helix</keyword>
<dbReference type="GO" id="GO:0000155">
    <property type="term" value="F:phosphorelay sensor kinase activity"/>
    <property type="evidence" value="ECO:0007669"/>
    <property type="project" value="InterPro"/>
</dbReference>
<accession>A0A4S4AM69</accession>
<evidence type="ECO:0000313" key="15">
    <source>
        <dbReference type="Proteomes" id="UP000307956"/>
    </source>
</evidence>
<reference evidence="14 15" key="1">
    <citation type="submission" date="2019-04" db="EMBL/GenBank/DDBJ databases">
        <title>Azoarcus rhizosphaerae sp. nov. isolated from rhizosphere of Ficus religiosa.</title>
        <authorList>
            <person name="Lin S.-Y."/>
            <person name="Hameed A."/>
            <person name="Hsu Y.-H."/>
            <person name="Young C.-C."/>
        </authorList>
    </citation>
    <scope>NUCLEOTIDE SEQUENCE [LARGE SCALE GENOMIC DNA]</scope>
    <source>
        <strain evidence="14 15">CC-YHH848</strain>
    </source>
</reference>
<comment type="subcellular location">
    <subcellularLocation>
        <location evidence="2">Membrane</location>
    </subcellularLocation>
</comment>
<dbReference type="SMART" id="SM00387">
    <property type="entry name" value="HATPase_c"/>
    <property type="match status" value="1"/>
</dbReference>
<feature type="transmembrane region" description="Helical" evidence="11">
    <location>
        <begin position="175"/>
        <end position="198"/>
    </location>
</feature>
<dbReference type="InterPro" id="IPR003660">
    <property type="entry name" value="HAMP_dom"/>
</dbReference>
<evidence type="ECO:0000259" key="13">
    <source>
        <dbReference type="PROSITE" id="PS50885"/>
    </source>
</evidence>
<dbReference type="Gene3D" id="3.30.565.10">
    <property type="entry name" value="Histidine kinase-like ATPase, C-terminal domain"/>
    <property type="match status" value="1"/>
</dbReference>
<protein>
    <recommendedName>
        <fullName evidence="3">histidine kinase</fullName>
        <ecNumber evidence="3">2.7.13.3</ecNumber>
    </recommendedName>
</protein>
<proteinExistence type="predicted"/>
<dbReference type="SUPFAM" id="SSF55874">
    <property type="entry name" value="ATPase domain of HSP90 chaperone/DNA topoisomerase II/histidine kinase"/>
    <property type="match status" value="1"/>
</dbReference>
<dbReference type="PANTHER" id="PTHR45436:SF5">
    <property type="entry name" value="SENSOR HISTIDINE KINASE TRCS"/>
    <property type="match status" value="1"/>
</dbReference>
<evidence type="ECO:0000313" key="14">
    <source>
        <dbReference type="EMBL" id="THF60643.1"/>
    </source>
</evidence>
<dbReference type="InterPro" id="IPR003594">
    <property type="entry name" value="HATPase_dom"/>
</dbReference>
<keyword evidence="15" id="KW-1185">Reference proteome</keyword>
<dbReference type="InterPro" id="IPR004358">
    <property type="entry name" value="Sig_transdc_His_kin-like_C"/>
</dbReference>
<evidence type="ECO:0000256" key="8">
    <source>
        <dbReference type="ARBA" id="ARBA00022989"/>
    </source>
</evidence>
<evidence type="ECO:0000256" key="6">
    <source>
        <dbReference type="ARBA" id="ARBA00022692"/>
    </source>
</evidence>
<dbReference type="PROSITE" id="PS50885">
    <property type="entry name" value="HAMP"/>
    <property type="match status" value="1"/>
</dbReference>
<dbReference type="GO" id="GO:0016020">
    <property type="term" value="C:membrane"/>
    <property type="evidence" value="ECO:0007669"/>
    <property type="project" value="UniProtKB-SubCell"/>
</dbReference>
<evidence type="ECO:0000256" key="5">
    <source>
        <dbReference type="ARBA" id="ARBA00022679"/>
    </source>
</evidence>
<organism evidence="14 15">
    <name type="scientific">Pseudothauera rhizosphaerae</name>
    <dbReference type="NCBI Taxonomy" id="2565932"/>
    <lineage>
        <taxon>Bacteria</taxon>
        <taxon>Pseudomonadati</taxon>
        <taxon>Pseudomonadota</taxon>
        <taxon>Betaproteobacteria</taxon>
        <taxon>Rhodocyclales</taxon>
        <taxon>Zoogloeaceae</taxon>
        <taxon>Pseudothauera</taxon>
    </lineage>
</organism>
<dbReference type="Proteomes" id="UP000307956">
    <property type="component" value="Unassembled WGS sequence"/>
</dbReference>
<evidence type="ECO:0000256" key="2">
    <source>
        <dbReference type="ARBA" id="ARBA00004370"/>
    </source>
</evidence>
<feature type="domain" description="HAMP" evidence="13">
    <location>
        <begin position="202"/>
        <end position="251"/>
    </location>
</feature>
<evidence type="ECO:0000256" key="1">
    <source>
        <dbReference type="ARBA" id="ARBA00000085"/>
    </source>
</evidence>
<feature type="domain" description="Histidine kinase" evidence="12">
    <location>
        <begin position="259"/>
        <end position="469"/>
    </location>
</feature>
<dbReference type="InterPro" id="IPR005467">
    <property type="entry name" value="His_kinase_dom"/>
</dbReference>
<comment type="catalytic activity">
    <reaction evidence="1">
        <text>ATP + protein L-histidine = ADP + protein N-phospho-L-histidine.</text>
        <dbReference type="EC" id="2.7.13.3"/>
    </reaction>
</comment>
<evidence type="ECO:0000256" key="11">
    <source>
        <dbReference type="SAM" id="Phobius"/>
    </source>
</evidence>
<name>A0A4S4AM69_9RHOO</name>
<dbReference type="SMART" id="SM00388">
    <property type="entry name" value="HisKA"/>
    <property type="match status" value="1"/>
</dbReference>
<gene>
    <name evidence="14" type="ORF">E6O51_12740</name>
</gene>
<dbReference type="EMBL" id="SSOD01000009">
    <property type="protein sequence ID" value="THF60643.1"/>
    <property type="molecule type" value="Genomic_DNA"/>
</dbReference>
<dbReference type="CDD" id="cd00082">
    <property type="entry name" value="HisKA"/>
    <property type="match status" value="1"/>
</dbReference>
<dbReference type="Gene3D" id="1.10.287.130">
    <property type="match status" value="1"/>
</dbReference>
<evidence type="ECO:0000256" key="3">
    <source>
        <dbReference type="ARBA" id="ARBA00012438"/>
    </source>
</evidence>
<keyword evidence="4" id="KW-0597">Phosphoprotein</keyword>
<dbReference type="InterPro" id="IPR036097">
    <property type="entry name" value="HisK_dim/P_sf"/>
</dbReference>
<sequence>MPSLRHKLAQALGTPSLVLTVAAGGLAYGVSSSVVSTSYDQNLLNLAHATSLHVLADGGVLSHSLTPAAELVLRSDTVDSIFFRISDPAGKVMAGDADLPWPEEPSQPTDPYGALQAGAYPRTVTPRPQGSTFFNATYQGLRVRAVRIYREREKHGYYVTVAETLEKRRGAMEHLLLGFVCAAVLIAAAAELAVHFGIPSALAPLKKLETALAARSGADLSPIAPDSVPLEIRELVRALNALFERLRKASEHQRQFLQDAAHQLRTPLASLQMQVELLEADPNDTTALKRLKQSIARSTRLANQLLALARAEAGSGMMGTPQRVELAGIIDGMVEDWLAQADAKAIDFGIDREPATVEGDPVLLRELLANVVDNALRYTPDGGEVSLRCRPAGEVVEIEVSDSGPGIPPAEREAVFERFYRLPDTTLPGTGLGLPIAREIVAGHHGTITLDTAENGHGTLVHIVLPNAGGHLP</sequence>
<dbReference type="PRINTS" id="PR00344">
    <property type="entry name" value="BCTRLSENSOR"/>
</dbReference>
<dbReference type="PANTHER" id="PTHR45436">
    <property type="entry name" value="SENSOR HISTIDINE KINASE YKOH"/>
    <property type="match status" value="1"/>
</dbReference>
<dbReference type="Pfam" id="PF00672">
    <property type="entry name" value="HAMP"/>
    <property type="match status" value="1"/>
</dbReference>
<dbReference type="SUPFAM" id="SSF47384">
    <property type="entry name" value="Homodimeric domain of signal transducing histidine kinase"/>
    <property type="match status" value="1"/>
</dbReference>
<comment type="caution">
    <text evidence="14">The sequence shown here is derived from an EMBL/GenBank/DDBJ whole genome shotgun (WGS) entry which is preliminary data.</text>
</comment>
<dbReference type="Pfam" id="PF00512">
    <property type="entry name" value="HisKA"/>
    <property type="match status" value="1"/>
</dbReference>
<evidence type="ECO:0000256" key="4">
    <source>
        <dbReference type="ARBA" id="ARBA00022553"/>
    </source>
</evidence>
<evidence type="ECO:0000256" key="9">
    <source>
        <dbReference type="ARBA" id="ARBA00023012"/>
    </source>
</evidence>
<dbReference type="InterPro" id="IPR003661">
    <property type="entry name" value="HisK_dim/P_dom"/>
</dbReference>